<dbReference type="GO" id="GO:0007283">
    <property type="term" value="P:spermatogenesis"/>
    <property type="evidence" value="ECO:0007669"/>
    <property type="project" value="InterPro"/>
</dbReference>
<reference evidence="5" key="1">
    <citation type="submission" date="2025-08" db="UniProtKB">
        <authorList>
            <consortium name="Ensembl"/>
        </authorList>
    </citation>
    <scope>IDENTIFICATION</scope>
</reference>
<feature type="domain" description="Spermatogenesis-associated protein 6 N-terminal" evidence="4">
    <location>
        <begin position="25"/>
        <end position="162"/>
    </location>
</feature>
<name>A0A3B3RX53_9TELE</name>
<dbReference type="STRING" id="1676925.ENSPKIP00000023064"/>
<proteinExistence type="inferred from homology"/>
<dbReference type="CTD" id="54558"/>
<organism evidence="5 6">
    <name type="scientific">Paramormyrops kingsleyae</name>
    <dbReference type="NCBI Taxonomy" id="1676925"/>
    <lineage>
        <taxon>Eukaryota</taxon>
        <taxon>Metazoa</taxon>
        <taxon>Chordata</taxon>
        <taxon>Craniata</taxon>
        <taxon>Vertebrata</taxon>
        <taxon>Euteleostomi</taxon>
        <taxon>Actinopterygii</taxon>
        <taxon>Neopterygii</taxon>
        <taxon>Teleostei</taxon>
        <taxon>Osteoglossocephala</taxon>
        <taxon>Osteoglossomorpha</taxon>
        <taxon>Osteoglossiformes</taxon>
        <taxon>Mormyridae</taxon>
        <taxon>Paramormyrops</taxon>
    </lineage>
</organism>
<dbReference type="KEGG" id="pki:111848968"/>
<protein>
    <submittedName>
        <fullName evidence="5">Spermatogenesis associated 6</fullName>
    </submittedName>
</protein>
<keyword evidence="2" id="KW-0597">Phosphoprotein</keyword>
<evidence type="ECO:0000313" key="6">
    <source>
        <dbReference type="Proteomes" id="UP000261540"/>
    </source>
</evidence>
<sequence>MGGVSPPKKAHSVCKMSRKVLKCTVHVDIQVVTCPGVVLPNHQDIYLSVCIIGQYQKTLCLAPVFPLLFREKMVFEKTFSEAVDPCDIADILELDSTCFELIQLVPPEGEILATLEMNTRAFLYPAPTRSPGGSGPGREMLMKKSASFPGISPRVEFTTSTIMEECDLKARRSSYPPFQLRSEKPRSIQRPRGVTDLAAKGTPTARPICSYERPTVASQLRVLSPYTHRRMCQLSEDARQRLSHLQLGPFRFKKESENQAPFVVPRVPNSSFHESSSCPQPSYEVPRHSWSAASAVNHLEDSSLLGSYRPKFARESRSSPKAGRSPGEVPGKRCLCPPAGASLAAHSTPVPGVTVTQSPLLSRSSLRERFRSGPASPACWDEIHRRVQRLLRNHAVPSKLGFDEDGTEEDSSHRDPLRSCDLAHCTPQRSCDTAHGGPQRPCDTAQCDSHIIQDSKDIPGGASVYLNNDIWSNRVARFTGTSHRAAFENSLSQIYKDLYSDASGSG</sequence>
<evidence type="ECO:0000313" key="5">
    <source>
        <dbReference type="Ensembl" id="ENSPKIP00000023064.1"/>
    </source>
</evidence>
<reference evidence="5" key="2">
    <citation type="submission" date="2025-09" db="UniProtKB">
        <authorList>
            <consortium name="Ensembl"/>
        </authorList>
    </citation>
    <scope>IDENTIFICATION</scope>
</reference>
<feature type="region of interest" description="Disordered" evidence="3">
    <location>
        <begin position="312"/>
        <end position="333"/>
    </location>
</feature>
<dbReference type="PANTHER" id="PTHR16435:SF3">
    <property type="entry name" value="SPERMATOGENESIS-ASSOCIATED PROTEIN 6"/>
    <property type="match status" value="1"/>
</dbReference>
<accession>A0A3B3RX53</accession>
<evidence type="ECO:0000259" key="4">
    <source>
        <dbReference type="Pfam" id="PF14909"/>
    </source>
</evidence>
<evidence type="ECO:0000256" key="3">
    <source>
        <dbReference type="SAM" id="MobiDB-lite"/>
    </source>
</evidence>
<dbReference type="InterPro" id="IPR042769">
    <property type="entry name" value="SPATA6_fam"/>
</dbReference>
<keyword evidence="6" id="KW-1185">Reference proteome</keyword>
<evidence type="ECO:0000256" key="2">
    <source>
        <dbReference type="ARBA" id="ARBA00022553"/>
    </source>
</evidence>
<dbReference type="OrthoDB" id="5963614at2759"/>
<dbReference type="InterPro" id="IPR032732">
    <property type="entry name" value="SPATA6_N"/>
</dbReference>
<evidence type="ECO:0000256" key="1">
    <source>
        <dbReference type="ARBA" id="ARBA00006215"/>
    </source>
</evidence>
<dbReference type="AlphaFoldDB" id="A0A3B3RX53"/>
<dbReference type="Ensembl" id="ENSPKIT00000003739.1">
    <property type="protein sequence ID" value="ENSPKIP00000023064.1"/>
    <property type="gene ID" value="ENSPKIG00000006841.1"/>
</dbReference>
<dbReference type="GeneTree" id="ENSGT00530000063821"/>
<dbReference type="GO" id="GO:0032027">
    <property type="term" value="F:myosin light chain binding"/>
    <property type="evidence" value="ECO:0007669"/>
    <property type="project" value="InterPro"/>
</dbReference>
<dbReference type="Pfam" id="PF14909">
    <property type="entry name" value="SPATA6"/>
    <property type="match status" value="1"/>
</dbReference>
<dbReference type="PANTHER" id="PTHR16435">
    <property type="entry name" value="SPERMATOGENESIS-ASSOCIATED PROTEIN 6 SPATA6"/>
    <property type="match status" value="1"/>
</dbReference>
<dbReference type="GO" id="GO:0120212">
    <property type="term" value="C:sperm head-tail coupling apparatus"/>
    <property type="evidence" value="ECO:0007669"/>
    <property type="project" value="InterPro"/>
</dbReference>
<comment type="similarity">
    <text evidence="1">Belongs to the SPATA6 family.</text>
</comment>
<dbReference type="Proteomes" id="UP000261540">
    <property type="component" value="Unplaced"/>
</dbReference>